<accession>A0A4C1S9Y8</accession>
<comment type="caution">
    <text evidence="1">The sequence shown here is derived from an EMBL/GenBank/DDBJ whole genome shotgun (WGS) entry which is preliminary data.</text>
</comment>
<keyword evidence="2" id="KW-1185">Reference proteome</keyword>
<proteinExistence type="predicted"/>
<evidence type="ECO:0000313" key="2">
    <source>
        <dbReference type="Proteomes" id="UP000299102"/>
    </source>
</evidence>
<sequence length="143" mass="15682">MSSPSAEAADAAVPACRVGCFLCGTLFSVPVVFEFTHGREFFSVVLLREVEVTSGSPGDSLVLFFLLTIWNSSSSEALIVESELEPVRMRRFTRECTRASNFLFRPDTTFYARFYAGRDPISCKHGLGDSSCVVACIPSMETS</sequence>
<protein>
    <submittedName>
        <fullName evidence="1">Uncharacterized protein</fullName>
    </submittedName>
</protein>
<dbReference type="Proteomes" id="UP000299102">
    <property type="component" value="Unassembled WGS sequence"/>
</dbReference>
<dbReference type="EMBL" id="BGZK01003234">
    <property type="protein sequence ID" value="GBO99018.1"/>
    <property type="molecule type" value="Genomic_DNA"/>
</dbReference>
<gene>
    <name evidence="1" type="ORF">EVAR_70691_1</name>
</gene>
<dbReference type="AlphaFoldDB" id="A0A4C1S9Y8"/>
<organism evidence="1 2">
    <name type="scientific">Eumeta variegata</name>
    <name type="common">Bagworm moth</name>
    <name type="synonym">Eumeta japonica</name>
    <dbReference type="NCBI Taxonomy" id="151549"/>
    <lineage>
        <taxon>Eukaryota</taxon>
        <taxon>Metazoa</taxon>
        <taxon>Ecdysozoa</taxon>
        <taxon>Arthropoda</taxon>
        <taxon>Hexapoda</taxon>
        <taxon>Insecta</taxon>
        <taxon>Pterygota</taxon>
        <taxon>Neoptera</taxon>
        <taxon>Endopterygota</taxon>
        <taxon>Lepidoptera</taxon>
        <taxon>Glossata</taxon>
        <taxon>Ditrysia</taxon>
        <taxon>Tineoidea</taxon>
        <taxon>Psychidae</taxon>
        <taxon>Oiketicinae</taxon>
        <taxon>Eumeta</taxon>
    </lineage>
</organism>
<name>A0A4C1S9Y8_EUMVA</name>
<evidence type="ECO:0000313" key="1">
    <source>
        <dbReference type="EMBL" id="GBO99018.1"/>
    </source>
</evidence>
<reference evidence="1 2" key="1">
    <citation type="journal article" date="2019" name="Commun. Biol.">
        <title>The bagworm genome reveals a unique fibroin gene that provides high tensile strength.</title>
        <authorList>
            <person name="Kono N."/>
            <person name="Nakamura H."/>
            <person name="Ohtoshi R."/>
            <person name="Tomita M."/>
            <person name="Numata K."/>
            <person name="Arakawa K."/>
        </authorList>
    </citation>
    <scope>NUCLEOTIDE SEQUENCE [LARGE SCALE GENOMIC DNA]</scope>
</reference>